<keyword evidence="9 16" id="KW-1133">Transmembrane helix</keyword>
<feature type="domain" description="EGF-like" evidence="19">
    <location>
        <begin position="1774"/>
        <end position="1813"/>
    </location>
</feature>
<dbReference type="FunFam" id="2.10.25.10:FF:000006">
    <property type="entry name" value="Versican core protein-like isoform 1"/>
    <property type="match status" value="1"/>
</dbReference>
<dbReference type="PROSITE" id="PS51233">
    <property type="entry name" value="VWFD"/>
    <property type="match status" value="1"/>
</dbReference>
<dbReference type="SUPFAM" id="SSF57196">
    <property type="entry name" value="EGF/Laminin"/>
    <property type="match status" value="5"/>
</dbReference>
<dbReference type="Pfam" id="PF06119">
    <property type="entry name" value="NIDO"/>
    <property type="match status" value="1"/>
</dbReference>
<evidence type="ECO:0000256" key="11">
    <source>
        <dbReference type="ARBA" id="ARBA00023157"/>
    </source>
</evidence>
<dbReference type="SUPFAM" id="SSF57535">
    <property type="entry name" value="Complement control module/SCR domain"/>
    <property type="match status" value="2"/>
</dbReference>
<evidence type="ECO:0000256" key="13">
    <source>
        <dbReference type="PROSITE-ProRule" id="PRU00076"/>
    </source>
</evidence>
<evidence type="ECO:0000256" key="2">
    <source>
        <dbReference type="ARBA" id="ARBA00004613"/>
    </source>
</evidence>
<reference evidence="24" key="1">
    <citation type="submission" date="2021-10" db="EMBL/GenBank/DDBJ databases">
        <title>Tropical sea cucumber genome reveals ecological adaptation and Cuvierian tubules defense mechanism.</title>
        <authorList>
            <person name="Chen T."/>
        </authorList>
    </citation>
    <scope>NUCLEOTIDE SEQUENCE</scope>
    <source>
        <strain evidence="24">Nanhai2018</strain>
        <tissue evidence="24">Muscle</tissue>
    </source>
</reference>
<dbReference type="InterPro" id="IPR000436">
    <property type="entry name" value="Sushi_SCR_CCP_dom"/>
</dbReference>
<dbReference type="FunFam" id="2.10.25.10:FF:000653">
    <property type="entry name" value="Putative Fibrillin-1"/>
    <property type="match status" value="1"/>
</dbReference>
<feature type="domain" description="EGF-like" evidence="19">
    <location>
        <begin position="2148"/>
        <end position="2188"/>
    </location>
</feature>
<dbReference type="SUPFAM" id="SSF57424">
    <property type="entry name" value="LDL receptor-like module"/>
    <property type="match status" value="1"/>
</dbReference>
<dbReference type="InterPro" id="IPR035976">
    <property type="entry name" value="Sushi/SCR/CCP_sf"/>
</dbReference>
<dbReference type="SMART" id="SM00216">
    <property type="entry name" value="VWD"/>
    <property type="match status" value="1"/>
</dbReference>
<feature type="domain" description="EGF-like" evidence="19">
    <location>
        <begin position="1734"/>
        <end position="1773"/>
    </location>
</feature>
<evidence type="ECO:0000256" key="16">
    <source>
        <dbReference type="SAM" id="Phobius"/>
    </source>
</evidence>
<dbReference type="PROSITE" id="PS01187">
    <property type="entry name" value="EGF_CA"/>
    <property type="match status" value="7"/>
</dbReference>
<dbReference type="SMART" id="SM00179">
    <property type="entry name" value="EGF_CA"/>
    <property type="match status" value="20"/>
</dbReference>
<feature type="domain" description="EGF-like" evidence="19">
    <location>
        <begin position="1693"/>
        <end position="1733"/>
    </location>
</feature>
<dbReference type="SMART" id="SM00200">
    <property type="entry name" value="SEA"/>
    <property type="match status" value="1"/>
</dbReference>
<dbReference type="InterPro" id="IPR026823">
    <property type="entry name" value="cEGF"/>
</dbReference>
<dbReference type="Pfam" id="PF00008">
    <property type="entry name" value="EGF"/>
    <property type="match status" value="1"/>
</dbReference>
<keyword evidence="12" id="KW-0325">Glycoprotein</keyword>
<feature type="disulfide bond" evidence="13">
    <location>
        <begin position="2340"/>
        <end position="2349"/>
    </location>
</feature>
<gene>
    <name evidence="24" type="ORF">HOLleu_20608</name>
</gene>
<feature type="domain" description="Sushi" evidence="21">
    <location>
        <begin position="96"/>
        <end position="155"/>
    </location>
</feature>
<dbReference type="OrthoDB" id="4405280at2759"/>
<feature type="domain" description="EGF-like" evidence="19">
    <location>
        <begin position="1902"/>
        <end position="1942"/>
    </location>
</feature>
<dbReference type="InterPro" id="IPR001881">
    <property type="entry name" value="EGF-like_Ca-bd_dom"/>
</dbReference>
<dbReference type="Gene3D" id="3.30.70.960">
    <property type="entry name" value="SEA domain"/>
    <property type="match status" value="1"/>
</dbReference>
<feature type="domain" description="EGF-like" evidence="19">
    <location>
        <begin position="1596"/>
        <end position="1638"/>
    </location>
</feature>
<dbReference type="GO" id="GO:0007160">
    <property type="term" value="P:cell-matrix adhesion"/>
    <property type="evidence" value="ECO:0007669"/>
    <property type="project" value="InterPro"/>
</dbReference>
<evidence type="ECO:0000256" key="9">
    <source>
        <dbReference type="ARBA" id="ARBA00022989"/>
    </source>
</evidence>
<dbReference type="SMART" id="SM00192">
    <property type="entry name" value="LDLa"/>
    <property type="match status" value="2"/>
</dbReference>
<dbReference type="Pfam" id="PF01390">
    <property type="entry name" value="SEA"/>
    <property type="match status" value="1"/>
</dbReference>
<proteinExistence type="predicted"/>
<feature type="domain" description="EGF-like" evidence="19">
    <location>
        <begin position="1348"/>
        <end position="1388"/>
    </location>
</feature>
<feature type="disulfide bond" evidence="15">
    <location>
        <begin position="98"/>
        <end position="141"/>
    </location>
</feature>
<feature type="disulfide bond" evidence="13">
    <location>
        <begin position="2157"/>
        <end position="2174"/>
    </location>
</feature>
<evidence type="ECO:0000256" key="14">
    <source>
        <dbReference type="PROSITE-ProRule" id="PRU00124"/>
    </source>
</evidence>
<dbReference type="FunFam" id="2.10.25.10:FF:000038">
    <property type="entry name" value="Fibrillin 2"/>
    <property type="match status" value="11"/>
</dbReference>
<feature type="domain" description="EGF-like" evidence="19">
    <location>
        <begin position="1639"/>
        <end position="1680"/>
    </location>
</feature>
<sequence length="2492" mass="275881">MKTILLKVLTFSTVTCPPGQQACPDESCIPESYFCDLWPYDCSDNYDESVEAGCAECSELEYRCPEGLCIPNEWICDDYPYDCANNYDESDILCNGTCTSVMPPDNGFENGTFKYRYQNGDSASFACLSGYTLVGEAVIVCSMGNFSDPVPTCYELTIKVETSKKGFKTNKITFIIPTANCQAPQAPVNGQFSGSLLHGGSISFTCDAGYEIQSGLSSTLYCIDGEFNGSVPICQETDECLSSPCFNDGTCVDLINMFQCVCDDGWTGVLCEEDFDECFNSSLNDCHQNASCTNTDGFYHCTCNEGFRGDGLTCREIFFFPFGDEVGDSRLRDNFDYSDTQFTEYISPTIRPSAGFPFWGEFFYGLYFTENGVLLFIRENEEKYGYPHPFQDGFNSGHNERIVAPFWADADLTTSQGEVYYQVYDGVGNNISSVKSALLAEASSRINSYDDTLASLNVTFNANWMLVVTWREIPAYKAEFVGNASNTFQLVLATDGTFGFSLFNYREDEMLWNTDLIYNKDAIIGYNSGLWYQNAHEESPFTDQNSKYRPDQLIGNTGLKGRWFFRLENNTIETINYKQMCYDWYYRQPDPSTWDRTLGTCACGFDQGRNDNSYARRGRPSVSNTNLRRIPRNILDDIDDMEGESFCLQTTLANENGGGMHCCYRDDHSLVEGYESLWLSSFVVRHQYVSGSTIDEEKYEDWLNDDLLPRYYCCTMSEDPAFCRYYEEKRPAGSCDGYLPPRTGWMFGDPHMRTLDGYSYTFNGLGEFTLIQFNYGRFELQGRMERAWSDGDTVNGTVFTAFAAKVNGSTTVEITLNEDRTNFYAIVNGTDYYSKANLTEVPFYSENDPDFYLEVDSGNYTNVNLNASDRIVAYWSLGISISVAMTTPGVLDIFFEIPESFSGNQTEGLFGVWNGDYTDDFLLRNGTQLPVQDGRNLTDRELFLFGQSWRVTEESSLFTYQENVTWFELNDMNFMPVFFDELLLMYENNTLLWEAELVCDGDETCLFDTLATKSITTGALTRKTNVILQDDAQWLSNYPPNITNVVAAGDSTDRRVLAQVGTESEITVQAYDRNGDVITYDWQHPIENTTAPTKLLNTEAVFKWTPHNTNQVRLGFSASDGRGISVVEVDVLVCDCKNGGVCDYSSFVENSNIAEDKFAVVSCICPPAWTGDDCSEDYDGCLDNPCYPGVTCKDSVAPEANVTCGPCPPGLVGTGFKCWDFDECYSNVNNSCQQSCQNNLGSFDCECSSGYELHPDGNQCLDIDECDRHTDTCDSDFAGCTNTDGGYNCTCQGGFTDVNGDGTSCQDIDECRDSVYPCSVQAMCYNTPGSFQCSCMDGYDGNGVICTDIDECSQGLYSCGEHASCQNTVGSYACYCDSGWEGDGYTCVDIDECERRTVGCHPRALCENNNGSFVCTCPAGFIGDGVTCLDEDECTTGSNNCNFDVSDCLNTEGSYMCRCKEGYAEVNGTCTDFNECAMDPCSVRANCTNTDGSYLCDCTEGYQGDGATCTDIDECMLEIDECSQLCTNTVPGYQCNCDPGFFLGEDAYSCFAEDQCTSVNPCVNGMCFRDVESGNETCRCFNGFTLSENNNTVCNDINECNNGHQCDKDSGICVNAVPGYTCLCQDGYELGEDQRSCLDVNECDSSNLNNCSVYSDCINSEGAYTCSCLSGFNGDGFTCSDIDECTDGIFTCTNGTCVNETVSCDINASCQNNIGSYMCICNSGYTGTGQDCIDINECMESICALDAVCVDLEGNYSCSCLDGYIGDGYNSCQDINECDNETTCHENASCTNVPGSFECSCLEGYRGNGSNCTDVNECAENSANCHSRADCTNTDGSFVCTCQEGYYGNGTHCQNVNECEDGTNDCDVNADCLDLDGSFTCTCRTGYYSEEGGNARNGTCLDYDECDYDLDDCDPYATCINTVGSYQCICPAGWEGNGTFCQDIDECSRSIPCPTDLNEKCSNTLGSYICICMTGFHRINGNCTNARSVTMYVIFTDIKGWQVDSFFDQLNQDETKVALAVDIDNLYKNSFIAEDYLGSTVVEFTDAMVGIETEIRLDLLYNSTLTLTNVEDAFMSGLTGRNKDFLEPDSRVLRNDINTSLPIYDPCDEGTHNCFDLNFLECVFVSNTTFTCANCKLGYQQAGDICDDVNECLDDPCSYLGAAECINTIGSYTCQCLNDTVIVDGVCTEYIQFRGSFTLLQVNGTPVEYTSDLNDSSSLKYQTYERTLLTVLDGVFSTSNETAPFFVRNEVLGFKSGSVVPYYLSFYHPSGVNLSSDILTTTLISKAVDDKIYSTSGDIYLVLQLNTIEFEDFERTCPQDYCLNGGNCSLDFVYDKICTCPDGYLGSRCEILITPLPTDTPITTTDPEVSVFPVVAVILGAVIGLLSVLIISLCCAMVLLSHYRERQHSLLYKYQPDQYSDRVVRNIMAGIESDDVSGSIDFSDDISSITASYDEVGDDDYLNTNRRMEHLMDVIRNSPYINVSFPLSLFYC</sequence>
<feature type="disulfide bond" evidence="13">
    <location>
        <begin position="1953"/>
        <end position="1970"/>
    </location>
</feature>
<organism evidence="24 25">
    <name type="scientific">Holothuria leucospilota</name>
    <name type="common">Black long sea cucumber</name>
    <name type="synonym">Mertensiothuria leucospilota</name>
    <dbReference type="NCBI Taxonomy" id="206669"/>
    <lineage>
        <taxon>Eukaryota</taxon>
        <taxon>Metazoa</taxon>
        <taxon>Echinodermata</taxon>
        <taxon>Eleutherozoa</taxon>
        <taxon>Echinozoa</taxon>
        <taxon>Holothuroidea</taxon>
        <taxon>Aspidochirotacea</taxon>
        <taxon>Aspidochirotida</taxon>
        <taxon>Holothuriidae</taxon>
        <taxon>Holothuria</taxon>
    </lineage>
</organism>
<dbReference type="PROSITE" id="PS01186">
    <property type="entry name" value="EGF_2"/>
    <property type="match status" value="17"/>
</dbReference>
<dbReference type="PANTHER" id="PTHR24039">
    <property type="entry name" value="FIBRILLIN-RELATED"/>
    <property type="match status" value="1"/>
</dbReference>
<dbReference type="InterPro" id="IPR001846">
    <property type="entry name" value="VWF_type-D"/>
</dbReference>
<dbReference type="InterPro" id="IPR018097">
    <property type="entry name" value="EGF_Ca-bd_CS"/>
</dbReference>
<feature type="domain" description="EGF-like" evidence="19">
    <location>
        <begin position="1389"/>
        <end position="1429"/>
    </location>
</feature>
<keyword evidence="25" id="KW-1185">Reference proteome</keyword>
<evidence type="ECO:0000256" key="5">
    <source>
        <dbReference type="ARBA" id="ARBA00022692"/>
    </source>
</evidence>
<dbReference type="GO" id="GO:0016020">
    <property type="term" value="C:membrane"/>
    <property type="evidence" value="ECO:0007669"/>
    <property type="project" value="UniProtKB-SubCell"/>
</dbReference>
<dbReference type="InterPro" id="IPR049883">
    <property type="entry name" value="NOTCH1_EGF-like"/>
</dbReference>
<keyword evidence="10 16" id="KW-0472">Membrane</keyword>
<feature type="domain" description="AMOP" evidence="20">
    <location>
        <begin position="573"/>
        <end position="730"/>
    </location>
</feature>
<evidence type="ECO:0000259" key="23">
    <source>
        <dbReference type="PROSITE" id="PS51233"/>
    </source>
</evidence>
<dbReference type="PROSITE" id="PS00010">
    <property type="entry name" value="ASX_HYDROXYL"/>
    <property type="match status" value="18"/>
</dbReference>
<dbReference type="PROSITE" id="PS50026">
    <property type="entry name" value="EGF_3"/>
    <property type="match status" value="18"/>
</dbReference>
<accession>A0A9Q1C1V5</accession>
<feature type="domain" description="EGF-like" evidence="19">
    <location>
        <begin position="1855"/>
        <end position="1893"/>
    </location>
</feature>
<dbReference type="GO" id="GO:0005509">
    <property type="term" value="F:calcium ion binding"/>
    <property type="evidence" value="ECO:0007669"/>
    <property type="project" value="InterPro"/>
</dbReference>
<evidence type="ECO:0000256" key="6">
    <source>
        <dbReference type="ARBA" id="ARBA00022729"/>
    </source>
</evidence>
<dbReference type="Gene3D" id="2.10.70.10">
    <property type="entry name" value="Complement Module, domain 1"/>
    <property type="match status" value="2"/>
</dbReference>
<evidence type="ECO:0000313" key="24">
    <source>
        <dbReference type="EMBL" id="KAJ8036589.1"/>
    </source>
</evidence>
<dbReference type="InterPro" id="IPR005533">
    <property type="entry name" value="AMOP_dom"/>
</dbReference>
<name>A0A9Q1C1V5_HOLLE</name>
<keyword evidence="11 13" id="KW-1015">Disulfide bond</keyword>
<evidence type="ECO:0000256" key="10">
    <source>
        <dbReference type="ARBA" id="ARBA00023136"/>
    </source>
</evidence>
<comment type="caution">
    <text evidence="24">The sequence shown here is derived from an EMBL/GenBank/DDBJ whole genome shotgun (WGS) entry which is preliminary data.</text>
</comment>
<keyword evidence="15" id="KW-0768">Sushi</keyword>
<feature type="disulfide bond" evidence="14">
    <location>
        <begin position="57"/>
        <end position="69"/>
    </location>
</feature>
<dbReference type="SUPFAM" id="SSF82671">
    <property type="entry name" value="SEA domain"/>
    <property type="match status" value="1"/>
</dbReference>
<dbReference type="PROSITE" id="PS50068">
    <property type="entry name" value="LDLRA_2"/>
    <property type="match status" value="2"/>
</dbReference>
<dbReference type="InterPro" id="IPR003886">
    <property type="entry name" value="NIDO_dom"/>
</dbReference>
<evidence type="ECO:0000256" key="7">
    <source>
        <dbReference type="ARBA" id="ARBA00022737"/>
    </source>
</evidence>
<protein>
    <submittedName>
        <fullName evidence="24">Mucin-like protein</fullName>
    </submittedName>
</protein>
<feature type="transmembrane region" description="Helical" evidence="16">
    <location>
        <begin position="2371"/>
        <end position="2400"/>
    </location>
</feature>
<feature type="domain" description="EGF-like" evidence="19">
    <location>
        <begin position="1814"/>
        <end position="1854"/>
    </location>
</feature>
<evidence type="ECO:0000256" key="1">
    <source>
        <dbReference type="ARBA" id="ARBA00004370"/>
    </source>
</evidence>
<dbReference type="InterPro" id="IPR009030">
    <property type="entry name" value="Growth_fac_rcpt_cys_sf"/>
</dbReference>
<comment type="caution">
    <text evidence="13">Lacks conserved residue(s) required for the propagation of feature annotation.</text>
</comment>
<dbReference type="FunFam" id="2.10.25.10:FF:000005">
    <property type="entry name" value="Fibrillin 2"/>
    <property type="match status" value="1"/>
</dbReference>
<keyword evidence="4 13" id="KW-0245">EGF-like domain</keyword>
<evidence type="ECO:0000313" key="25">
    <source>
        <dbReference type="Proteomes" id="UP001152320"/>
    </source>
</evidence>
<dbReference type="SUPFAM" id="SSF57184">
    <property type="entry name" value="Growth factor receptor domain"/>
    <property type="match status" value="6"/>
</dbReference>
<feature type="domain" description="EGF-like" evidence="19">
    <location>
        <begin position="1943"/>
        <end position="1984"/>
    </location>
</feature>
<feature type="chain" id="PRO_5040301091" evidence="17">
    <location>
        <begin position="22"/>
        <end position="2492"/>
    </location>
</feature>
<feature type="domain" description="EGF-like" evidence="19">
    <location>
        <begin position="2313"/>
        <end position="2350"/>
    </location>
</feature>
<dbReference type="InterPro" id="IPR000152">
    <property type="entry name" value="EGF-type_Asp/Asn_hydroxyl_site"/>
</dbReference>
<evidence type="ECO:0000256" key="15">
    <source>
        <dbReference type="PROSITE-ProRule" id="PRU00302"/>
    </source>
</evidence>
<evidence type="ECO:0000259" key="21">
    <source>
        <dbReference type="PROSITE" id="PS50923"/>
    </source>
</evidence>
<dbReference type="Gene3D" id="2.10.25.10">
    <property type="entry name" value="Laminin"/>
    <property type="match status" value="23"/>
</dbReference>
<dbReference type="PROSITE" id="PS51220">
    <property type="entry name" value="NIDO"/>
    <property type="match status" value="1"/>
</dbReference>
<feature type="domain" description="EGF-like" evidence="19">
    <location>
        <begin position="236"/>
        <end position="272"/>
    </location>
</feature>
<dbReference type="GO" id="GO:0071944">
    <property type="term" value="C:cell periphery"/>
    <property type="evidence" value="ECO:0007669"/>
    <property type="project" value="UniProtKB-ARBA"/>
</dbReference>
<feature type="domain" description="NIDO" evidence="22">
    <location>
        <begin position="405"/>
        <end position="570"/>
    </location>
</feature>
<dbReference type="Proteomes" id="UP001152320">
    <property type="component" value="Chromosome 9"/>
</dbReference>
<feature type="domain" description="VWFD" evidence="23">
    <location>
        <begin position="742"/>
        <end position="957"/>
    </location>
</feature>
<evidence type="ECO:0000256" key="4">
    <source>
        <dbReference type="ARBA" id="ARBA00022536"/>
    </source>
</evidence>
<evidence type="ECO:0000259" key="20">
    <source>
        <dbReference type="PROSITE" id="PS50856"/>
    </source>
</evidence>
<dbReference type="PROSITE" id="PS50024">
    <property type="entry name" value="SEA"/>
    <property type="match status" value="1"/>
</dbReference>
<keyword evidence="7" id="KW-0677">Repeat</keyword>
<dbReference type="Gene3D" id="4.10.400.10">
    <property type="entry name" value="Low-density Lipoprotein Receptor"/>
    <property type="match status" value="2"/>
</dbReference>
<feature type="disulfide bond" evidence="14">
    <location>
        <begin position="16"/>
        <end position="28"/>
    </location>
</feature>
<dbReference type="CDD" id="cd00054">
    <property type="entry name" value="EGF_CA"/>
    <property type="match status" value="16"/>
</dbReference>
<keyword evidence="5 16" id="KW-0812">Transmembrane</keyword>
<feature type="domain" description="EGF-like" evidence="19">
    <location>
        <begin position="1307"/>
        <end position="1347"/>
    </location>
</feature>
<dbReference type="PROSITE" id="PS00022">
    <property type="entry name" value="EGF_1"/>
    <property type="match status" value="3"/>
</dbReference>
<dbReference type="Pfam" id="PF12947">
    <property type="entry name" value="EGF_3"/>
    <property type="match status" value="7"/>
</dbReference>
<evidence type="ECO:0000256" key="3">
    <source>
        <dbReference type="ARBA" id="ARBA00022525"/>
    </source>
</evidence>
<feature type="domain" description="SEA" evidence="18">
    <location>
        <begin position="2189"/>
        <end position="2299"/>
    </location>
</feature>
<keyword evidence="8" id="KW-0106">Calcium</keyword>
<dbReference type="SMART" id="SM00032">
    <property type="entry name" value="CCP"/>
    <property type="match status" value="2"/>
</dbReference>
<dbReference type="Pfam" id="PF07645">
    <property type="entry name" value="EGF_CA"/>
    <property type="match status" value="11"/>
</dbReference>
<dbReference type="InterPro" id="IPR036055">
    <property type="entry name" value="LDL_receptor-like_sf"/>
</dbReference>
<feature type="domain" description="EGF-like" evidence="19">
    <location>
        <begin position="1262"/>
        <end position="1301"/>
    </location>
</feature>
<evidence type="ECO:0000259" key="19">
    <source>
        <dbReference type="PROSITE" id="PS50026"/>
    </source>
</evidence>
<feature type="domain" description="EGF-like" evidence="19">
    <location>
        <begin position="1472"/>
        <end position="1510"/>
    </location>
</feature>
<dbReference type="GO" id="GO:0005576">
    <property type="term" value="C:extracellular region"/>
    <property type="evidence" value="ECO:0007669"/>
    <property type="project" value="UniProtKB-SubCell"/>
</dbReference>
<dbReference type="InterPro" id="IPR002172">
    <property type="entry name" value="LDrepeatLR_classA_rpt"/>
</dbReference>
<dbReference type="InterPro" id="IPR000082">
    <property type="entry name" value="SEA_dom"/>
</dbReference>
<dbReference type="SMART" id="SM00181">
    <property type="entry name" value="EGF"/>
    <property type="match status" value="25"/>
</dbReference>
<dbReference type="PROSITE" id="PS50923">
    <property type="entry name" value="SUSHI"/>
    <property type="match status" value="2"/>
</dbReference>
<evidence type="ECO:0000259" key="18">
    <source>
        <dbReference type="PROSITE" id="PS50024"/>
    </source>
</evidence>
<dbReference type="CDD" id="cd00112">
    <property type="entry name" value="LDLa"/>
    <property type="match status" value="2"/>
</dbReference>
<dbReference type="InterPro" id="IPR036364">
    <property type="entry name" value="SEA_dom_sf"/>
</dbReference>
<evidence type="ECO:0000256" key="17">
    <source>
        <dbReference type="SAM" id="SignalP"/>
    </source>
</evidence>
<dbReference type="PANTHER" id="PTHR24039:SF58">
    <property type="entry name" value="EGF-LIKE DOMAIN-CONTAINING PROTEIN"/>
    <property type="match status" value="1"/>
</dbReference>
<dbReference type="EMBL" id="JAIZAY010000009">
    <property type="protein sequence ID" value="KAJ8036589.1"/>
    <property type="molecule type" value="Genomic_DNA"/>
</dbReference>
<keyword evidence="6 17" id="KW-0732">Signal</keyword>
<dbReference type="SMART" id="SM00539">
    <property type="entry name" value="NIDO"/>
    <property type="match status" value="1"/>
</dbReference>
<evidence type="ECO:0000256" key="12">
    <source>
        <dbReference type="ARBA" id="ARBA00023180"/>
    </source>
</evidence>
<dbReference type="PROSITE" id="PS50856">
    <property type="entry name" value="AMOP"/>
    <property type="match status" value="1"/>
</dbReference>
<keyword evidence="3" id="KW-0964">Secreted</keyword>
<feature type="disulfide bond" evidence="13">
    <location>
        <begin position="262"/>
        <end position="271"/>
    </location>
</feature>
<dbReference type="InterPro" id="IPR024731">
    <property type="entry name" value="NELL2-like_EGF"/>
</dbReference>
<dbReference type="Pfam" id="PF12662">
    <property type="entry name" value="cEGF"/>
    <property type="match status" value="1"/>
</dbReference>
<feature type="signal peptide" evidence="17">
    <location>
        <begin position="1"/>
        <end position="21"/>
    </location>
</feature>
<feature type="domain" description="Sushi" evidence="21">
    <location>
        <begin position="179"/>
        <end position="236"/>
    </location>
</feature>
<evidence type="ECO:0000256" key="8">
    <source>
        <dbReference type="ARBA" id="ARBA00022837"/>
    </source>
</evidence>
<evidence type="ECO:0000259" key="22">
    <source>
        <dbReference type="PROSITE" id="PS51220"/>
    </source>
</evidence>
<feature type="domain" description="EGF-like" evidence="19">
    <location>
        <begin position="274"/>
        <end position="315"/>
    </location>
</feature>
<dbReference type="CDD" id="cd00033">
    <property type="entry name" value="CCP"/>
    <property type="match status" value="2"/>
</dbReference>
<dbReference type="InterPro" id="IPR000742">
    <property type="entry name" value="EGF"/>
</dbReference>
<comment type="subcellular location">
    <subcellularLocation>
        <location evidence="1">Membrane</location>
    </subcellularLocation>
    <subcellularLocation>
        <location evidence="2">Secreted</location>
    </subcellularLocation>
</comment>